<evidence type="ECO:0000256" key="1">
    <source>
        <dbReference type="SAM" id="Phobius"/>
    </source>
</evidence>
<accession>A0AAN5I955</accession>
<keyword evidence="1" id="KW-1133">Transmembrane helix</keyword>
<feature type="transmembrane region" description="Helical" evidence="1">
    <location>
        <begin position="56"/>
        <end position="73"/>
    </location>
</feature>
<evidence type="ECO:0000313" key="3">
    <source>
        <dbReference type="Proteomes" id="UP001328107"/>
    </source>
</evidence>
<name>A0AAN5I955_9BILA</name>
<proteinExistence type="predicted"/>
<keyword evidence="1" id="KW-0812">Transmembrane</keyword>
<dbReference type="AlphaFoldDB" id="A0AAN5I955"/>
<keyword evidence="1" id="KW-0472">Membrane</keyword>
<reference evidence="3" key="1">
    <citation type="submission" date="2022-10" db="EMBL/GenBank/DDBJ databases">
        <title>Genome assembly of Pristionchus species.</title>
        <authorList>
            <person name="Yoshida K."/>
            <person name="Sommer R.J."/>
        </authorList>
    </citation>
    <scope>NUCLEOTIDE SEQUENCE [LARGE SCALE GENOMIC DNA]</scope>
    <source>
        <strain evidence="3">RS5460</strain>
    </source>
</reference>
<feature type="non-terminal residue" evidence="2">
    <location>
        <position position="1"/>
    </location>
</feature>
<evidence type="ECO:0000313" key="2">
    <source>
        <dbReference type="EMBL" id="GMR54706.1"/>
    </source>
</evidence>
<protein>
    <submittedName>
        <fullName evidence="2">Uncharacterized protein</fullName>
    </submittedName>
</protein>
<feature type="non-terminal residue" evidence="2">
    <location>
        <position position="129"/>
    </location>
</feature>
<keyword evidence="3" id="KW-1185">Reference proteome</keyword>
<dbReference type="EMBL" id="BTRK01000005">
    <property type="protein sequence ID" value="GMR54706.1"/>
    <property type="molecule type" value="Genomic_DNA"/>
</dbReference>
<gene>
    <name evidence="2" type="ORF">PMAYCL1PPCAC_24901</name>
</gene>
<dbReference type="Proteomes" id="UP001328107">
    <property type="component" value="Unassembled WGS sequence"/>
</dbReference>
<comment type="caution">
    <text evidence="2">The sequence shown here is derived from an EMBL/GenBank/DDBJ whole genome shotgun (WGS) entry which is preliminary data.</text>
</comment>
<sequence>GSFAVMYCSNLKRLYVGGSNRLLSCLKNGSPSRMIPSKFCATIWNPTIFPFGWEPAVFGLFRTVIAIFFSVLLQQAISAPWNTFLNVLPCCEIAQLHNGFSFSRYTPLCLNVSCPLSRSKFTPSRIFSS</sequence>
<organism evidence="2 3">
    <name type="scientific">Pristionchus mayeri</name>
    <dbReference type="NCBI Taxonomy" id="1317129"/>
    <lineage>
        <taxon>Eukaryota</taxon>
        <taxon>Metazoa</taxon>
        <taxon>Ecdysozoa</taxon>
        <taxon>Nematoda</taxon>
        <taxon>Chromadorea</taxon>
        <taxon>Rhabditida</taxon>
        <taxon>Rhabditina</taxon>
        <taxon>Diplogasteromorpha</taxon>
        <taxon>Diplogasteroidea</taxon>
        <taxon>Neodiplogasteridae</taxon>
        <taxon>Pristionchus</taxon>
    </lineage>
</organism>